<dbReference type="PANTHER" id="PTHR45825">
    <property type="entry name" value="GRANULE-BOUND STARCH SYNTHASE 1, CHLOROPLASTIC/AMYLOPLASTIC"/>
    <property type="match status" value="1"/>
</dbReference>
<dbReference type="GO" id="GO:0005978">
    <property type="term" value="P:glycogen biosynthetic process"/>
    <property type="evidence" value="ECO:0007669"/>
    <property type="project" value="UniProtKB-UniRule"/>
</dbReference>
<dbReference type="Pfam" id="PF00534">
    <property type="entry name" value="Glycos_transf_1"/>
    <property type="match status" value="1"/>
</dbReference>
<evidence type="ECO:0000256" key="2">
    <source>
        <dbReference type="ARBA" id="ARBA00002764"/>
    </source>
</evidence>
<feature type="compositionally biased region" description="Low complexity" evidence="8">
    <location>
        <begin position="486"/>
        <end position="495"/>
    </location>
</feature>
<keyword evidence="6 7" id="KW-0320">Glycogen biosynthesis</keyword>
<sequence length="507" mass="55623">MKILFVATEAAPLAKVGGMGDVVGTLPGILKALGHDVRMLMPYYGFLNQKLTIPAIPLWSGSVMYNEVEVYETTFPTAAIPLYLLGHWSFATDEVYGGEGEDWRFTLFANGSTEFIKDHWKPDVVHCHDWHTGMIPVWLALEPGVATVFTIHNLAYQGPWQGRLRQITWCPDPLKGHNTLAAALWAADQVNAVSPTYAQQIQTLEYGEDVEDILTEIAPKLHGILNGIDMDSYNPATDGALVQPFSADTLDRRPANKLALQQEVGLDNEAAPFLVGVVSRLVEQKGIDLMLPVLSRFLDATDAQILVLGTGDKAYEAALWDMTMDYPGRMAVKLLYNDSLSRRIYGGTDAFLMPSRFEPCGISQMLALRYGSVPIVRQTGGLTDTVFDHDPIAGTGNGYCFSPYDPCDLMGCLMRAWEGYKYQPQWQALQKRGMAVDFSWHLSAQDYLKLYDRAIQHKKTTFSQRLAQAQALAAADSAAAAAAATPNPVAPASVTAPPPTIPTIPKP</sequence>
<evidence type="ECO:0000259" key="10">
    <source>
        <dbReference type="Pfam" id="PF08323"/>
    </source>
</evidence>
<protein>
    <recommendedName>
        <fullName evidence="7">Glycogen synthase</fullName>
        <ecNumber evidence="7">2.4.1.21</ecNumber>
    </recommendedName>
    <alternativeName>
        <fullName evidence="7">Starch [bacterial glycogen] synthase</fullName>
    </alternativeName>
</protein>
<name>A0A0M2PTU0_PROHO</name>
<comment type="catalytic activity">
    <reaction evidence="1 7">
        <text>[(1-&gt;4)-alpha-D-glucosyl](n) + ADP-alpha-D-glucose = [(1-&gt;4)-alpha-D-glucosyl](n+1) + ADP + H(+)</text>
        <dbReference type="Rhea" id="RHEA:18189"/>
        <dbReference type="Rhea" id="RHEA-COMP:9584"/>
        <dbReference type="Rhea" id="RHEA-COMP:9587"/>
        <dbReference type="ChEBI" id="CHEBI:15378"/>
        <dbReference type="ChEBI" id="CHEBI:15444"/>
        <dbReference type="ChEBI" id="CHEBI:57498"/>
        <dbReference type="ChEBI" id="CHEBI:456216"/>
        <dbReference type="EC" id="2.4.1.21"/>
    </reaction>
</comment>
<feature type="domain" description="Starch synthase catalytic" evidence="10">
    <location>
        <begin position="2"/>
        <end position="215"/>
    </location>
</feature>
<dbReference type="RefSeq" id="WP_017711977.1">
    <property type="nucleotide sequence ID" value="NZ_KB235936.1"/>
</dbReference>
<proteinExistence type="inferred from homology"/>
<dbReference type="Gene3D" id="3.40.50.2000">
    <property type="entry name" value="Glycogen Phosphorylase B"/>
    <property type="match status" value="2"/>
</dbReference>
<feature type="region of interest" description="Disordered" evidence="8">
    <location>
        <begin position="486"/>
        <end position="507"/>
    </location>
</feature>
<reference evidence="11" key="1">
    <citation type="submission" date="2012-04" db="EMBL/GenBank/DDBJ databases">
        <authorList>
            <person name="Borisov I.G."/>
            <person name="Ivanikova N.V."/>
            <person name="Pinevich A.V."/>
        </authorList>
    </citation>
    <scope>NUCLEOTIDE SEQUENCE</scope>
    <source>
        <strain evidence="11">CALU 1027</strain>
    </source>
</reference>
<evidence type="ECO:0000256" key="5">
    <source>
        <dbReference type="ARBA" id="ARBA00022679"/>
    </source>
</evidence>
<dbReference type="GO" id="GO:0004373">
    <property type="term" value="F:alpha-1,4-glucan glucosyltransferase (UDP-glucose donor) activity"/>
    <property type="evidence" value="ECO:0007669"/>
    <property type="project" value="InterPro"/>
</dbReference>
<evidence type="ECO:0000256" key="8">
    <source>
        <dbReference type="SAM" id="MobiDB-lite"/>
    </source>
</evidence>
<feature type="domain" description="Glycosyl transferase family 1" evidence="9">
    <location>
        <begin position="272"/>
        <end position="413"/>
    </location>
</feature>
<evidence type="ECO:0000313" key="12">
    <source>
        <dbReference type="Proteomes" id="UP000034681"/>
    </source>
</evidence>
<dbReference type="UniPathway" id="UPA00164"/>
<dbReference type="InterPro" id="IPR011835">
    <property type="entry name" value="GS/SS"/>
</dbReference>
<keyword evidence="5 7" id="KW-0808">Transferase</keyword>
<dbReference type="InterPro" id="IPR013534">
    <property type="entry name" value="Starch_synth_cat_dom"/>
</dbReference>
<dbReference type="HAMAP" id="MF_00484">
    <property type="entry name" value="Glycogen_synth"/>
    <property type="match status" value="1"/>
</dbReference>
<dbReference type="eggNOG" id="COG0297">
    <property type="taxonomic scope" value="Bacteria"/>
</dbReference>
<dbReference type="Proteomes" id="UP000034681">
    <property type="component" value="Unassembled WGS sequence"/>
</dbReference>
<comment type="pathway">
    <text evidence="7">Glycan biosynthesis; glycogen biosynthesis.</text>
</comment>
<comment type="function">
    <text evidence="2 7">Synthesizes alpha-1,4-glucan chains using ADP-glucose.</text>
</comment>
<dbReference type="NCBIfam" id="NF001900">
    <property type="entry name" value="PRK00654.1-3"/>
    <property type="match status" value="1"/>
</dbReference>
<dbReference type="PANTHER" id="PTHR45825:SF11">
    <property type="entry name" value="ALPHA AMYLASE DOMAIN-CONTAINING PROTEIN"/>
    <property type="match status" value="1"/>
</dbReference>
<organism evidence="11 12">
    <name type="scientific">Prochlorothrix hollandica PCC 9006 = CALU 1027</name>
    <dbReference type="NCBI Taxonomy" id="317619"/>
    <lineage>
        <taxon>Bacteria</taxon>
        <taxon>Bacillati</taxon>
        <taxon>Cyanobacteriota</taxon>
        <taxon>Cyanophyceae</taxon>
        <taxon>Prochlorotrichales</taxon>
        <taxon>Prochlorotrichaceae</taxon>
        <taxon>Prochlorothrix</taxon>
    </lineage>
</organism>
<dbReference type="OrthoDB" id="9808590at2"/>
<feature type="binding site" evidence="7">
    <location>
        <position position="15"/>
    </location>
    <ligand>
        <name>ADP-alpha-D-glucose</name>
        <dbReference type="ChEBI" id="CHEBI:57498"/>
    </ligand>
</feature>
<comment type="similarity">
    <text evidence="3 7">Belongs to the glycosyltransferase 1 family. Bacterial/plant glycogen synthase subfamily.</text>
</comment>
<evidence type="ECO:0000256" key="7">
    <source>
        <dbReference type="HAMAP-Rule" id="MF_00484"/>
    </source>
</evidence>
<dbReference type="AlphaFoldDB" id="A0A0M2PTU0"/>
<dbReference type="InterPro" id="IPR001296">
    <property type="entry name" value="Glyco_trans_1"/>
</dbReference>
<dbReference type="NCBIfam" id="TIGR02095">
    <property type="entry name" value="glgA"/>
    <property type="match status" value="1"/>
</dbReference>
<accession>A0A0M2PTU0</accession>
<dbReference type="EMBL" id="AJTX02000007">
    <property type="protein sequence ID" value="KKI98547.1"/>
    <property type="molecule type" value="Genomic_DNA"/>
</dbReference>
<comment type="caution">
    <text evidence="11">The sequence shown here is derived from an EMBL/GenBank/DDBJ whole genome shotgun (WGS) entry which is preliminary data.</text>
</comment>
<keyword evidence="4 7" id="KW-0328">Glycosyltransferase</keyword>
<evidence type="ECO:0000256" key="3">
    <source>
        <dbReference type="ARBA" id="ARBA00010281"/>
    </source>
</evidence>
<dbReference type="Pfam" id="PF08323">
    <property type="entry name" value="Glyco_transf_5"/>
    <property type="match status" value="1"/>
</dbReference>
<evidence type="ECO:0000256" key="4">
    <source>
        <dbReference type="ARBA" id="ARBA00022676"/>
    </source>
</evidence>
<keyword evidence="12" id="KW-1185">Reference proteome</keyword>
<evidence type="ECO:0000256" key="1">
    <source>
        <dbReference type="ARBA" id="ARBA00001478"/>
    </source>
</evidence>
<dbReference type="STRING" id="317619.GCA_000332315_01429"/>
<feature type="compositionally biased region" description="Pro residues" evidence="8">
    <location>
        <begin position="496"/>
        <end position="507"/>
    </location>
</feature>
<evidence type="ECO:0000259" key="9">
    <source>
        <dbReference type="Pfam" id="PF00534"/>
    </source>
</evidence>
<gene>
    <name evidence="7" type="primary">glgA</name>
    <name evidence="11" type="ORF">PROH_16710</name>
</gene>
<dbReference type="SUPFAM" id="SSF53756">
    <property type="entry name" value="UDP-Glycosyltransferase/glycogen phosphorylase"/>
    <property type="match status" value="1"/>
</dbReference>
<evidence type="ECO:0000313" key="11">
    <source>
        <dbReference type="EMBL" id="KKI98547.1"/>
    </source>
</evidence>
<dbReference type="GO" id="GO:0009011">
    <property type="term" value="F:alpha-1,4-glucan glucosyltransferase (ADP-glucose donor) activity"/>
    <property type="evidence" value="ECO:0007669"/>
    <property type="project" value="UniProtKB-UniRule"/>
</dbReference>
<dbReference type="EC" id="2.4.1.21" evidence="7"/>
<dbReference type="CDD" id="cd03791">
    <property type="entry name" value="GT5_Glycogen_synthase_DULL1-like"/>
    <property type="match status" value="1"/>
</dbReference>
<evidence type="ECO:0000256" key="6">
    <source>
        <dbReference type="ARBA" id="ARBA00023056"/>
    </source>
</evidence>